<proteinExistence type="predicted"/>
<sequence length="189" mass="21361">MIEYTLSSLIYSLSSPYIIPSLLPRFMARTPPVFYYLQPPYNSLLCSSAGPLAFSFFLLSPRLVSFIDYRSSHHILCTLLSLCYYAPSSGSYRVVQRPPGTNQVPRGRRYIPGPAPDTDIPMVEESVEVLEYIGFVANTASLIYDRYLNRPDPLQNPDDLRSMFLATLPHSNPHDTKHEPQRSTPGGWT</sequence>
<evidence type="ECO:0000256" key="1">
    <source>
        <dbReference type="SAM" id="MobiDB-lite"/>
    </source>
</evidence>
<organism evidence="2 3">
    <name type="scientific">Aspergillus cavernicola</name>
    <dbReference type="NCBI Taxonomy" id="176166"/>
    <lineage>
        <taxon>Eukaryota</taxon>
        <taxon>Fungi</taxon>
        <taxon>Dikarya</taxon>
        <taxon>Ascomycota</taxon>
        <taxon>Pezizomycotina</taxon>
        <taxon>Eurotiomycetes</taxon>
        <taxon>Eurotiomycetidae</taxon>
        <taxon>Eurotiales</taxon>
        <taxon>Aspergillaceae</taxon>
        <taxon>Aspergillus</taxon>
        <taxon>Aspergillus subgen. Nidulantes</taxon>
    </lineage>
</organism>
<comment type="caution">
    <text evidence="2">The sequence shown here is derived from an EMBL/GenBank/DDBJ whole genome shotgun (WGS) entry which is preliminary data.</text>
</comment>
<evidence type="ECO:0000313" key="2">
    <source>
        <dbReference type="EMBL" id="KAL2815775.1"/>
    </source>
</evidence>
<keyword evidence="3" id="KW-1185">Reference proteome</keyword>
<name>A0ABR4HKE0_9EURO</name>
<dbReference type="EMBL" id="JBFXLS010000109">
    <property type="protein sequence ID" value="KAL2815775.1"/>
    <property type="molecule type" value="Genomic_DNA"/>
</dbReference>
<evidence type="ECO:0000313" key="3">
    <source>
        <dbReference type="Proteomes" id="UP001610335"/>
    </source>
</evidence>
<gene>
    <name evidence="2" type="ORF">BDW59DRAFT_13422</name>
</gene>
<feature type="region of interest" description="Disordered" evidence="1">
    <location>
        <begin position="167"/>
        <end position="189"/>
    </location>
</feature>
<feature type="compositionally biased region" description="Basic and acidic residues" evidence="1">
    <location>
        <begin position="172"/>
        <end position="181"/>
    </location>
</feature>
<reference evidence="2 3" key="1">
    <citation type="submission" date="2024-07" db="EMBL/GenBank/DDBJ databases">
        <title>Section-level genome sequencing and comparative genomics of Aspergillus sections Usti and Cavernicolus.</title>
        <authorList>
            <consortium name="Lawrence Berkeley National Laboratory"/>
            <person name="Nybo J.L."/>
            <person name="Vesth T.C."/>
            <person name="Theobald S."/>
            <person name="Frisvad J.C."/>
            <person name="Larsen T.O."/>
            <person name="Kjaerboelling I."/>
            <person name="Rothschild-Mancinelli K."/>
            <person name="Lyhne E.K."/>
            <person name="Kogle M.E."/>
            <person name="Barry K."/>
            <person name="Clum A."/>
            <person name="Na H."/>
            <person name="Ledsgaard L."/>
            <person name="Lin J."/>
            <person name="Lipzen A."/>
            <person name="Kuo A."/>
            <person name="Riley R."/>
            <person name="Mondo S."/>
            <person name="LaButti K."/>
            <person name="Haridas S."/>
            <person name="Pangalinan J."/>
            <person name="Salamov A.A."/>
            <person name="Simmons B.A."/>
            <person name="Magnuson J.K."/>
            <person name="Chen J."/>
            <person name="Drula E."/>
            <person name="Henrissat B."/>
            <person name="Wiebenga A."/>
            <person name="Lubbers R.J."/>
            <person name="Gomes A.C."/>
            <person name="Makela M.R."/>
            <person name="Stajich J."/>
            <person name="Grigoriev I.V."/>
            <person name="Mortensen U.H."/>
            <person name="De vries R.P."/>
            <person name="Baker S.E."/>
            <person name="Andersen M.R."/>
        </authorList>
    </citation>
    <scope>NUCLEOTIDE SEQUENCE [LARGE SCALE GENOMIC DNA]</scope>
    <source>
        <strain evidence="2 3">CBS 600.67</strain>
    </source>
</reference>
<dbReference type="Proteomes" id="UP001610335">
    <property type="component" value="Unassembled WGS sequence"/>
</dbReference>
<protein>
    <submittedName>
        <fullName evidence="2">Uncharacterized protein</fullName>
    </submittedName>
</protein>
<accession>A0ABR4HKE0</accession>